<name>A0A8S5PJV3_9VIRU</name>
<organism evidence="1">
    <name type="scientific">Phage sp. ct17O1</name>
    <dbReference type="NCBI Taxonomy" id="2825789"/>
    <lineage>
        <taxon>Viruses</taxon>
    </lineage>
</organism>
<accession>A0A8S5PJV3</accession>
<dbReference type="EMBL" id="BK015448">
    <property type="protein sequence ID" value="DAE07342.1"/>
    <property type="molecule type" value="Genomic_DNA"/>
</dbReference>
<proteinExistence type="predicted"/>
<protein>
    <submittedName>
        <fullName evidence="1">Uncharacterized protein</fullName>
    </submittedName>
</protein>
<evidence type="ECO:0000313" key="1">
    <source>
        <dbReference type="EMBL" id="DAE07342.1"/>
    </source>
</evidence>
<reference evidence="1" key="1">
    <citation type="journal article" date="2021" name="Proc. Natl. Acad. Sci. U.S.A.">
        <title>A Catalog of Tens of Thousands of Viruses from Human Metagenomes Reveals Hidden Associations with Chronic Diseases.</title>
        <authorList>
            <person name="Tisza M.J."/>
            <person name="Buck C.B."/>
        </authorList>
    </citation>
    <scope>NUCLEOTIDE SEQUENCE</scope>
    <source>
        <strain evidence="1">Ct17O1</strain>
    </source>
</reference>
<sequence>MITKLLLLKCRILLDRVDLRETQNGNQCL</sequence>